<dbReference type="EMBL" id="LFVZ01000015">
    <property type="protein sequence ID" value="KTW25885.1"/>
    <property type="molecule type" value="Genomic_DNA"/>
</dbReference>
<feature type="repeat" description="WD" evidence="7">
    <location>
        <begin position="2290"/>
        <end position="2331"/>
    </location>
</feature>
<keyword evidence="1 7" id="KW-0853">WD repeat</keyword>
<keyword evidence="8" id="KW-0812">Transmembrane</keyword>
<feature type="domain" description="FYVE-type" evidence="9">
    <location>
        <begin position="2487"/>
        <end position="2541"/>
    </location>
</feature>
<dbReference type="PROSITE" id="PS50294">
    <property type="entry name" value="WD_REPEATS_REGION"/>
    <property type="match status" value="1"/>
</dbReference>
<dbReference type="InterPro" id="IPR051944">
    <property type="entry name" value="BEACH_domain_protein"/>
</dbReference>
<dbReference type="PANTHER" id="PTHR46108">
    <property type="entry name" value="BLUE CHEESE"/>
    <property type="match status" value="1"/>
</dbReference>
<keyword evidence="13" id="KW-1185">Reference proteome</keyword>
<dbReference type="PANTHER" id="PTHR46108:SF4">
    <property type="entry name" value="BLUE CHEESE"/>
    <property type="match status" value="1"/>
</dbReference>
<dbReference type="InterPro" id="IPR013320">
    <property type="entry name" value="ConA-like_dom_sf"/>
</dbReference>
<feature type="transmembrane region" description="Helical" evidence="8">
    <location>
        <begin position="793"/>
        <end position="812"/>
    </location>
</feature>
<dbReference type="FunFam" id="1.10.1540.10:FF:000002">
    <property type="entry name" value="WD repeat and FYVE domain containing 3"/>
    <property type="match status" value="1"/>
</dbReference>
<dbReference type="CDD" id="cd00065">
    <property type="entry name" value="FYVE_like_SF"/>
    <property type="match status" value="1"/>
</dbReference>
<reference evidence="13" key="1">
    <citation type="journal article" date="2016" name="Nat. Commun.">
        <title>Genome analysis of three Pneumocystis species reveals adaptation mechanisms to life exclusively in mammalian hosts.</title>
        <authorList>
            <person name="Ma L."/>
            <person name="Chen Z."/>
            <person name="Huang D.W."/>
            <person name="Kutty G."/>
            <person name="Ishihara M."/>
            <person name="Wang H."/>
            <person name="Abouelleil A."/>
            <person name="Bishop L."/>
            <person name="Davey E."/>
            <person name="Deng R."/>
            <person name="Deng X."/>
            <person name="Fan L."/>
            <person name="Fantoni G."/>
            <person name="Fitzgerald M."/>
            <person name="Gogineni E."/>
            <person name="Goldberg J.M."/>
            <person name="Handley G."/>
            <person name="Hu X."/>
            <person name="Huber C."/>
            <person name="Jiao X."/>
            <person name="Jones K."/>
            <person name="Levin J.Z."/>
            <person name="Liu Y."/>
            <person name="Macdonald P."/>
            <person name="Melnikov A."/>
            <person name="Raley C."/>
            <person name="Sassi M."/>
            <person name="Sherman B.T."/>
            <person name="Song X."/>
            <person name="Sykes S."/>
            <person name="Tran B."/>
            <person name="Walsh L."/>
            <person name="Xia Y."/>
            <person name="Yang J."/>
            <person name="Young S."/>
            <person name="Zeng Q."/>
            <person name="Zheng X."/>
            <person name="Stephens R."/>
            <person name="Nusbaum C."/>
            <person name="Birren B.W."/>
            <person name="Azadi P."/>
            <person name="Lempicki R.A."/>
            <person name="Cuomo C.A."/>
            <person name="Kovacs J.A."/>
        </authorList>
    </citation>
    <scope>NUCLEOTIDE SEQUENCE [LARGE SCALE GENOMIC DNA]</scope>
    <source>
        <strain evidence="13">B80</strain>
    </source>
</reference>
<dbReference type="SMART" id="SM00320">
    <property type="entry name" value="WD40"/>
    <property type="match status" value="4"/>
</dbReference>
<dbReference type="RefSeq" id="XP_018224465.1">
    <property type="nucleotide sequence ID" value="XM_018371672.1"/>
</dbReference>
<dbReference type="CDD" id="cd01201">
    <property type="entry name" value="PH_BEACH"/>
    <property type="match status" value="1"/>
</dbReference>
<dbReference type="Gene3D" id="2.30.29.30">
    <property type="entry name" value="Pleckstrin-homology domain (PH domain)/Phosphotyrosine-binding domain (PTB)"/>
    <property type="match status" value="1"/>
</dbReference>
<dbReference type="InterPro" id="IPR017455">
    <property type="entry name" value="Znf_FYVE-rel"/>
</dbReference>
<dbReference type="PROSITE" id="PS50197">
    <property type="entry name" value="BEACH"/>
    <property type="match status" value="1"/>
</dbReference>
<dbReference type="SUPFAM" id="SSF81837">
    <property type="entry name" value="BEACH domain"/>
    <property type="match status" value="1"/>
</dbReference>
<dbReference type="Pfam" id="PF23295">
    <property type="entry name" value="Arm_4"/>
    <property type="match status" value="1"/>
</dbReference>
<dbReference type="InterPro" id="IPR023362">
    <property type="entry name" value="PH-BEACH_dom"/>
</dbReference>
<keyword evidence="3" id="KW-0677">Repeat</keyword>
<dbReference type="VEuPathDB" id="FungiDB:T552_03158"/>
<dbReference type="InterPro" id="IPR015943">
    <property type="entry name" value="WD40/YVTN_repeat-like_dom_sf"/>
</dbReference>
<dbReference type="InterPro" id="IPR001680">
    <property type="entry name" value="WD40_rpt"/>
</dbReference>
<keyword evidence="2" id="KW-0479">Metal-binding</keyword>
<evidence type="ECO:0000256" key="7">
    <source>
        <dbReference type="PROSITE-ProRule" id="PRU00221"/>
    </source>
</evidence>
<evidence type="ECO:0000256" key="5">
    <source>
        <dbReference type="ARBA" id="ARBA00022833"/>
    </source>
</evidence>
<dbReference type="PROSITE" id="PS51783">
    <property type="entry name" value="PH_BEACH"/>
    <property type="match status" value="1"/>
</dbReference>
<dbReference type="InterPro" id="IPR036322">
    <property type="entry name" value="WD40_repeat_dom_sf"/>
</dbReference>
<dbReference type="SUPFAM" id="SSF49899">
    <property type="entry name" value="Concanavalin A-like lectins/glucanases"/>
    <property type="match status" value="1"/>
</dbReference>
<keyword evidence="5" id="KW-0862">Zinc</keyword>
<feature type="domain" description="BEACH-type PH" evidence="11">
    <location>
        <begin position="1686"/>
        <end position="1819"/>
    </location>
</feature>
<dbReference type="InterPro" id="IPR011011">
    <property type="entry name" value="Znf_FYVE_PHD"/>
</dbReference>
<evidence type="ECO:0000259" key="10">
    <source>
        <dbReference type="PROSITE" id="PS50197"/>
    </source>
</evidence>
<dbReference type="Gene3D" id="1.10.1540.10">
    <property type="entry name" value="BEACH domain"/>
    <property type="match status" value="1"/>
</dbReference>
<dbReference type="PROSITE" id="PS50178">
    <property type="entry name" value="ZF_FYVE"/>
    <property type="match status" value="1"/>
</dbReference>
<dbReference type="SMART" id="SM01026">
    <property type="entry name" value="Beach"/>
    <property type="match status" value="1"/>
</dbReference>
<evidence type="ECO:0000256" key="1">
    <source>
        <dbReference type="ARBA" id="ARBA00022574"/>
    </source>
</evidence>
<evidence type="ECO:0000259" key="9">
    <source>
        <dbReference type="PROSITE" id="PS50178"/>
    </source>
</evidence>
<dbReference type="Pfam" id="PF13385">
    <property type="entry name" value="Laminin_G_3"/>
    <property type="match status" value="1"/>
</dbReference>
<dbReference type="SUPFAM" id="SSF50729">
    <property type="entry name" value="PH domain-like"/>
    <property type="match status" value="1"/>
</dbReference>
<dbReference type="Pfam" id="PF00400">
    <property type="entry name" value="WD40"/>
    <property type="match status" value="1"/>
</dbReference>
<gene>
    <name evidence="12" type="ORF">T552_03158</name>
</gene>
<keyword evidence="4 6" id="KW-0863">Zinc-finger</keyword>
<evidence type="ECO:0000256" key="8">
    <source>
        <dbReference type="SAM" id="Phobius"/>
    </source>
</evidence>
<keyword evidence="8" id="KW-1133">Transmembrane helix</keyword>
<evidence type="ECO:0000313" key="12">
    <source>
        <dbReference type="EMBL" id="KTW25885.1"/>
    </source>
</evidence>
<proteinExistence type="predicted"/>
<dbReference type="Gene3D" id="2.130.10.10">
    <property type="entry name" value="YVTN repeat-like/Quinoprotein amine dehydrogenase"/>
    <property type="match status" value="1"/>
</dbReference>
<dbReference type="InterPro" id="IPR036372">
    <property type="entry name" value="BEACH_dom_sf"/>
</dbReference>
<dbReference type="Gene3D" id="3.30.40.10">
    <property type="entry name" value="Zinc/RING finger domain, C3HC4 (zinc finger)"/>
    <property type="match status" value="1"/>
</dbReference>
<comment type="caution">
    <text evidence="12">The sequence shown here is derived from an EMBL/GenBank/DDBJ whole genome shotgun (WGS) entry which is preliminary data.</text>
</comment>
<dbReference type="InterPro" id="IPR000409">
    <property type="entry name" value="BEACH_dom"/>
</dbReference>
<dbReference type="InterPro" id="IPR011993">
    <property type="entry name" value="PH-like_dom_sf"/>
</dbReference>
<dbReference type="SUPFAM" id="SSF57903">
    <property type="entry name" value="FYVE/PHD zinc finger"/>
    <property type="match status" value="1"/>
</dbReference>
<dbReference type="SMART" id="SM00064">
    <property type="entry name" value="FYVE"/>
    <property type="match status" value="1"/>
</dbReference>
<dbReference type="Pfam" id="PF02138">
    <property type="entry name" value="Beach"/>
    <property type="match status" value="1"/>
</dbReference>
<dbReference type="InterPro" id="IPR013083">
    <property type="entry name" value="Znf_RING/FYVE/PHD"/>
</dbReference>
<evidence type="ECO:0000256" key="3">
    <source>
        <dbReference type="ARBA" id="ARBA00022737"/>
    </source>
</evidence>
<sequence length="2543" mass="299040">MFNILLSQLFQMNNAIDQIILLSQIRQLIINNQESMTFFRKSQGFEKLLNFLYMFFHNNENENTQKNQQHNDHQQSIQVICSVFTLLSTAVSWNSFNSYHFFHYCDISSFIHETTLFQNEPETLIGMLFSFALNDESFQSSFRSIKEQLNIKKYTNKKLQKHTFNKLEELIKKKFSEKDIIINPQILPLILSVQKNFKLSWHRLSILLTFNSLLGNCISKINLVAFTNNEIPSIIIKRLFDNDSLILDPMEKEMLLQLIVKLCQNGLPTKDVFFLIQKFSKDLTKNEELTSFLLHLFSQNQSPSHIQFNLSLHGYSYIEFSCLHKSFPPLNGYSILFWIRFDTFDETLDTDILLIVDSQKKYICKLFIEKNSKNLLFQTSLKNRTKFTFYKFEEGQWYHIALIHEKQKVTTSSKLSFSVNGLHIESTKCSYPVVNKDKSPIQLFLGTPQELCTRYGQNKSLTKWSLSSFLIIEDVLNEDIIDLYYHIGPYYDKDYQNTPRNLMKNSSTILNIPLGKKNTKNEKIIHMDTLKNENITSILYNKVLFYICNDSILDINASSKWDDSEKINEKIMQIAPKKIDNNLIILNKAVTFSNNCIINNERIGWFIGNPINVIVNNIEDSIFYIGGPILGLKLIEISKTPNDLICATKLTFSFIKNNRRNLEHMEKNHGYEILAKILKNKEKIHNIHLLNSILSFLGYEELDSKNSIILNPLAYKFLILDFEIWKKADEKTIKLYMQHFLSLVLESSYAKFNIKCLDKMHIIKKFIITLKLDYISENIFPLFLITFKTLIEIYFTPEIIKILLTYIIYALYKEPMKIKHKTTEPLTSDLFEDRVAPNNLNEKELNNNSPLYKKAIDVLEMLSDILCNTQNRSFIEKFSKVITDKWLLLLLSNKDSRCVICSFKILSQLMILKGTNYISKFLPKTHYFILIKLYLKKWWNNINIWKIAFCLFFGIEILNIKEGNTDIKNFDEFLRFLLSKNKNITKIYCFEIYDVILAMLESGAHDLKLFRTYINSTKDDMNICLSPINVKRKRSNSLSAIYNKINKNNFQHNHIHNFKKTKYYEGFDILLRVIRFIKNMYLSIRCFKEHILSPYFIEKLLYIICPLIFTKDHIGTEVILNSRNLFHISSKNLIIDTLPFENDNIPTLWKLDTINNSFSKCFIETISDKENISLIYLKSTITKKNRSSTFFKSKSLKTFELDNKYDIVSIYEILLQLIVTNIIDSIIISSKKYILKLNIQIPSCFFGNQIYIESYILYTTLIKLHKIIQSQLDKLNEISVLSNIYIFSKDCLNSALKGHFFMCEHLLEFLIFILEHVHKISIKKQEKIYGQFFINIQQCFHNVLFLKLSTLRNYNEKKEIQSFIEKIMCCNYVIFYPLTNIHKFITYFCYWLYILLFDKSYNLRIMSINIWKLIIQQKFHEISSIFDQSVLSDYNIADTFLNIPTLDPKYFLSWVNKNKYILNNTFFKYLNTSWNHYLENQLKNWKEIILLNEQTRNDRLYIQENQIIQNSDIFIKHESILSNWRKNLVSLQHKKIEKYIQDQIDLDNFLNSVWSKIIINLTEEHCIFENNKEKKWKLDFTEGRSRMRKKMKLDSYQSPIIQSEIQQEIPIDSYKVDKIYGRNINEDNKEILKIPNNFKNNTDQINTEKPISPIIQSFNHNIENLNEKTNNLFKDDKSKKILRNLEYGDYIIEIHNISRINGLDAYEGILFLGKNNLYLMDNYFQKSNGEITTIWDPTVENERDMYIQLLSGKDISKKKTAPFQNEHKTRKWPFDQIVSIYRRKFLFRDVGLELFFNNGQSYLIILSIKEREHVYNKLLSKLSQIDYSFSKDFLINSEFTDTIKSQTSITKFCSRIINMFNSIHPSLKKWKEGKISNFHYLMIINTLTGRTYNDLTQYPIFPWVLTDYSSEELDLTNPKSFRDFSKPMGAQNPLRRCEFEKRFKSFQEIQDSSQPPFHYGTHYSSAMIVCSYLIRLKPFVDSYLLLQGGSFDHADRLFYSIEKAWLSSSQENMADVRELIPEFFYLPEFLVNSNNYKFGKKQGSNEIIDSVILPPWAKGDPKLFIKKHREALECDYVSEHLNEWIDLIFGVKQQGELAVKATNIFHHLSYQGSIDIDKIEDPIEKIATIGIIYNFGQTPNQIFQQPHPKRTCNTKKYITATKIPYLGKYEKSISSLIQAIMHFQESDFSIKTIIYLENLDKIIGCSSNCIYMLPNINIYLQWDIIGSDIEFYNRENKKIFKSFHKLHLKKITCACFIEPYTLITGSNDCIIYIWSIMQGKTINLKLKNYLRGHFKPIISLDSSKSFSIIVSGSEDGLVIEWDLNRACYVRTLEKSSSPIQCISINDTNGDIAACSEMIISIWTINGDLLLRQNIGFNQNDIIFSCKFYEGINYEWLECDLIFTGHNFGIVQIWNISWKTENGKLIRELVNIKTLQHYDYIKNSLLASKITALYPSGKTRSLFTGDSLGNVYIWNLPDTVHKFHYLSGEEYNNCFICKTTFAIIDRKYNCHPCGALLCSNCIHQHSKIGSTKLCINCISSLVFT</sequence>
<dbReference type="SUPFAM" id="SSF50978">
    <property type="entry name" value="WD40 repeat-like"/>
    <property type="match status" value="1"/>
</dbReference>
<dbReference type="PROSITE" id="PS50082">
    <property type="entry name" value="WD_REPEATS_2"/>
    <property type="match status" value="1"/>
</dbReference>
<feature type="transmembrane region" description="Helical" evidence="8">
    <location>
        <begin position="942"/>
        <end position="960"/>
    </location>
</feature>
<dbReference type="Pfam" id="PF01363">
    <property type="entry name" value="FYVE"/>
    <property type="match status" value="1"/>
</dbReference>
<dbReference type="GO" id="GO:0008270">
    <property type="term" value="F:zinc ion binding"/>
    <property type="evidence" value="ECO:0007669"/>
    <property type="project" value="UniProtKB-KW"/>
</dbReference>
<evidence type="ECO:0000256" key="6">
    <source>
        <dbReference type="PROSITE-ProRule" id="PRU00091"/>
    </source>
</evidence>
<dbReference type="Pfam" id="PF14844">
    <property type="entry name" value="PH_BEACH"/>
    <property type="match status" value="1"/>
</dbReference>
<dbReference type="OrthoDB" id="26681at2759"/>
<dbReference type="InterPro" id="IPR000306">
    <property type="entry name" value="Znf_FYVE"/>
</dbReference>
<organism evidence="12 13">
    <name type="scientific">Pneumocystis carinii (strain B80)</name>
    <name type="common">Rat pneumocystis pneumonia agent</name>
    <name type="synonym">Pneumocystis carinii f. sp. carinii</name>
    <dbReference type="NCBI Taxonomy" id="1408658"/>
    <lineage>
        <taxon>Eukaryota</taxon>
        <taxon>Fungi</taxon>
        <taxon>Dikarya</taxon>
        <taxon>Ascomycota</taxon>
        <taxon>Taphrinomycotina</taxon>
        <taxon>Pneumocystomycetes</taxon>
        <taxon>Pneumocystaceae</taxon>
        <taxon>Pneumocystis</taxon>
    </lineage>
</organism>
<protein>
    <submittedName>
        <fullName evidence="12">Uncharacterized protein</fullName>
    </submittedName>
</protein>
<evidence type="ECO:0000313" key="13">
    <source>
        <dbReference type="Proteomes" id="UP000054454"/>
    </source>
</evidence>
<feature type="domain" description="BEACH" evidence="10">
    <location>
        <begin position="1855"/>
        <end position="2150"/>
    </location>
</feature>
<dbReference type="CDD" id="cd06071">
    <property type="entry name" value="Beach"/>
    <property type="match status" value="1"/>
</dbReference>
<evidence type="ECO:0000259" key="11">
    <source>
        <dbReference type="PROSITE" id="PS51783"/>
    </source>
</evidence>
<keyword evidence="8" id="KW-0472">Membrane</keyword>
<dbReference type="GeneID" id="28937875"/>
<evidence type="ECO:0000256" key="4">
    <source>
        <dbReference type="ARBA" id="ARBA00022771"/>
    </source>
</evidence>
<evidence type="ECO:0000256" key="2">
    <source>
        <dbReference type="ARBA" id="ARBA00022723"/>
    </source>
</evidence>
<dbReference type="Proteomes" id="UP000054454">
    <property type="component" value="Unassembled WGS sequence"/>
</dbReference>
<accession>A0A0W4ZBW3</accession>
<name>A0A0W4ZBW3_PNEC8</name>
<dbReference type="InterPro" id="IPR056252">
    <property type="entry name" value="Alfy-like_Arm-like"/>
</dbReference>
<dbReference type="Gene3D" id="2.60.120.200">
    <property type="match status" value="1"/>
</dbReference>